<dbReference type="Proteomes" id="UP000041601">
    <property type="component" value="Unassembled WGS sequence"/>
</dbReference>
<protein>
    <recommendedName>
        <fullName evidence="4">Secreted protein</fullName>
    </recommendedName>
</protein>
<gene>
    <name evidence="2" type="ORF">ERS137959_00909</name>
</gene>
<keyword evidence="3" id="KW-1185">Reference proteome</keyword>
<evidence type="ECO:0000256" key="1">
    <source>
        <dbReference type="SAM" id="SignalP"/>
    </source>
</evidence>
<sequence length="119" mass="13453">MRYTNFFTAHLLAIGLVLTSCSALADLQCGNFRPHAATDGWTYINGEKVTSQKITFLKQKDDWDNFKTDMGLMPARDGNMYGFQFIKRDGKAFLNVQLLQNHMDAPKIIGSFPCRKVAD</sequence>
<keyword evidence="1" id="KW-0732">Signal</keyword>
<comment type="caution">
    <text evidence="2">The sequence shown here is derived from an EMBL/GenBank/DDBJ whole genome shotgun (WGS) entry which is preliminary data.</text>
</comment>
<evidence type="ECO:0000313" key="2">
    <source>
        <dbReference type="EMBL" id="CND33990.1"/>
    </source>
</evidence>
<dbReference type="PROSITE" id="PS51257">
    <property type="entry name" value="PROKAR_LIPOPROTEIN"/>
    <property type="match status" value="1"/>
</dbReference>
<dbReference type="RefSeq" id="WP_050155939.1">
    <property type="nucleotide sequence ID" value="NZ_CPXJ01000009.1"/>
</dbReference>
<feature type="signal peptide" evidence="1">
    <location>
        <begin position="1"/>
        <end position="25"/>
    </location>
</feature>
<reference evidence="2 3" key="1">
    <citation type="submission" date="2015-03" db="EMBL/GenBank/DDBJ databases">
        <authorList>
            <consortium name="Pathogen Informatics"/>
            <person name="Murphy D."/>
        </authorList>
    </citation>
    <scope>NUCLEOTIDE SEQUENCE [LARGE SCALE GENOMIC DNA]</scope>
    <source>
        <strain evidence="2 3">IP05342</strain>
    </source>
</reference>
<organism evidence="2 3">
    <name type="scientific">Yersinia enterocolitica</name>
    <dbReference type="NCBI Taxonomy" id="630"/>
    <lineage>
        <taxon>Bacteria</taxon>
        <taxon>Pseudomonadati</taxon>
        <taxon>Pseudomonadota</taxon>
        <taxon>Gammaproteobacteria</taxon>
        <taxon>Enterobacterales</taxon>
        <taxon>Yersiniaceae</taxon>
        <taxon>Yersinia</taxon>
    </lineage>
</organism>
<evidence type="ECO:0008006" key="4">
    <source>
        <dbReference type="Google" id="ProtNLM"/>
    </source>
</evidence>
<proteinExistence type="predicted"/>
<name>A0ABM9RWA8_YEREN</name>
<dbReference type="EMBL" id="CPXJ01000009">
    <property type="protein sequence ID" value="CND33990.1"/>
    <property type="molecule type" value="Genomic_DNA"/>
</dbReference>
<feature type="chain" id="PRO_5046804334" description="Secreted protein" evidence="1">
    <location>
        <begin position="26"/>
        <end position="119"/>
    </location>
</feature>
<accession>A0ABM9RWA8</accession>
<evidence type="ECO:0000313" key="3">
    <source>
        <dbReference type="Proteomes" id="UP000041601"/>
    </source>
</evidence>